<dbReference type="EMBL" id="MTEI01000001">
    <property type="protein sequence ID" value="OQW90240.1"/>
    <property type="molecule type" value="Genomic_DNA"/>
</dbReference>
<name>A0A1W9KZX7_9BURK</name>
<dbReference type="Proteomes" id="UP000192505">
    <property type="component" value="Unassembled WGS sequence"/>
</dbReference>
<gene>
    <name evidence="1" type="ORF">BWK72_03285</name>
</gene>
<sequence length="70" mass="7758">MATETQYPALLAFDSLSRYVNFGRSRIYALINQGEFPPPVKIGKSSRWVKAEIDAWLTKQVAARNAVSAG</sequence>
<organism evidence="1 2">
    <name type="scientific">Rhodoferax ferrireducens</name>
    <dbReference type="NCBI Taxonomy" id="192843"/>
    <lineage>
        <taxon>Bacteria</taxon>
        <taxon>Pseudomonadati</taxon>
        <taxon>Pseudomonadota</taxon>
        <taxon>Betaproteobacteria</taxon>
        <taxon>Burkholderiales</taxon>
        <taxon>Comamonadaceae</taxon>
        <taxon>Rhodoferax</taxon>
    </lineage>
</organism>
<protein>
    <recommendedName>
        <fullName evidence="3">Phage transcriptional regulator, AlpA</fullName>
    </recommendedName>
</protein>
<dbReference type="Gene3D" id="1.10.238.160">
    <property type="match status" value="1"/>
</dbReference>
<evidence type="ECO:0000313" key="2">
    <source>
        <dbReference type="Proteomes" id="UP000192505"/>
    </source>
</evidence>
<proteinExistence type="predicted"/>
<evidence type="ECO:0000313" key="1">
    <source>
        <dbReference type="EMBL" id="OQW90240.1"/>
    </source>
</evidence>
<dbReference type="InterPro" id="IPR010260">
    <property type="entry name" value="AlpA"/>
</dbReference>
<reference evidence="1 2" key="1">
    <citation type="submission" date="2017-01" db="EMBL/GenBank/DDBJ databases">
        <title>Novel large sulfur bacteria in the metagenomes of groundwater-fed chemosynthetic microbial mats in the Lake Huron basin.</title>
        <authorList>
            <person name="Sharrar A.M."/>
            <person name="Flood B.E."/>
            <person name="Bailey J.V."/>
            <person name="Jones D.S."/>
            <person name="Biddanda B."/>
            <person name="Ruberg S.A."/>
            <person name="Marcus D.N."/>
            <person name="Dick G.J."/>
        </authorList>
    </citation>
    <scope>NUCLEOTIDE SEQUENCE [LARGE SCALE GENOMIC DNA]</scope>
    <source>
        <strain evidence="1">A7</strain>
    </source>
</reference>
<evidence type="ECO:0008006" key="3">
    <source>
        <dbReference type="Google" id="ProtNLM"/>
    </source>
</evidence>
<accession>A0A1W9KZX7</accession>
<comment type="caution">
    <text evidence="1">The sequence shown here is derived from an EMBL/GenBank/DDBJ whole genome shotgun (WGS) entry which is preliminary data.</text>
</comment>
<dbReference type="Pfam" id="PF05930">
    <property type="entry name" value="Phage_AlpA"/>
    <property type="match status" value="1"/>
</dbReference>
<dbReference type="AlphaFoldDB" id="A0A1W9KZX7"/>